<sequence>MSSQPESTKTLGKDGDDADENGADNSKNGNFGGDLLICISCSMRYSSVDNLIQHILVSHQVNLVTAESWLSYAFQDGSSASSRIQAVLQLRKTYERHSNSVENKAKDEDSISALVSKLCSATTNAEKPSESSALKLGNKDKNTEEDPEKNLEERGDIFMCICCGIRYSSVDQLIQHILECHPVDLVTAESILHYGFPDGSTAAKTQAVLQLRKRLRNKDKNTEEEDAEKNLEEVLREEQYICEYCKEGFWYTKKFRQHLLNYHHFTKEYTEVVVNTILERENDRKLNPVKDSDKQEAASL</sequence>
<feature type="domain" description="C2H2-type" evidence="2">
    <location>
        <begin position="38"/>
        <end position="59"/>
    </location>
</feature>
<name>A0ABP1PU93_9HEXA</name>
<evidence type="ECO:0000259" key="2">
    <source>
        <dbReference type="PROSITE" id="PS00028"/>
    </source>
</evidence>
<feature type="domain" description="C2H2-type" evidence="2">
    <location>
        <begin position="160"/>
        <end position="181"/>
    </location>
</feature>
<comment type="caution">
    <text evidence="3">The sequence shown here is derived from an EMBL/GenBank/DDBJ whole genome shotgun (WGS) entry which is preliminary data.</text>
</comment>
<proteinExistence type="predicted"/>
<evidence type="ECO:0000256" key="1">
    <source>
        <dbReference type="SAM" id="MobiDB-lite"/>
    </source>
</evidence>
<reference evidence="3 4" key="1">
    <citation type="submission" date="2024-08" db="EMBL/GenBank/DDBJ databases">
        <authorList>
            <person name="Cucini C."/>
            <person name="Frati F."/>
        </authorList>
    </citation>
    <scope>NUCLEOTIDE SEQUENCE [LARGE SCALE GENOMIC DNA]</scope>
</reference>
<keyword evidence="4" id="KW-1185">Reference proteome</keyword>
<feature type="compositionally biased region" description="Polar residues" evidence="1">
    <location>
        <begin position="1"/>
        <end position="10"/>
    </location>
</feature>
<feature type="domain" description="C2H2-type" evidence="2">
    <location>
        <begin position="242"/>
        <end position="264"/>
    </location>
</feature>
<feature type="region of interest" description="Disordered" evidence="1">
    <location>
        <begin position="129"/>
        <end position="149"/>
    </location>
</feature>
<evidence type="ECO:0000313" key="4">
    <source>
        <dbReference type="Proteomes" id="UP001642540"/>
    </source>
</evidence>
<dbReference type="PROSITE" id="PS00028">
    <property type="entry name" value="ZINC_FINGER_C2H2_1"/>
    <property type="match status" value="3"/>
</dbReference>
<dbReference type="PANTHER" id="PTHR47325:SF1">
    <property type="entry name" value="HISTONE-LYSINE N-METHYLTRANSFERASE SUVR5"/>
    <property type="match status" value="1"/>
</dbReference>
<protein>
    <recommendedName>
        <fullName evidence="2">C2H2-type domain-containing protein</fullName>
    </recommendedName>
</protein>
<feature type="region of interest" description="Disordered" evidence="1">
    <location>
        <begin position="1"/>
        <end position="26"/>
    </location>
</feature>
<dbReference type="EMBL" id="CAXLJM020000006">
    <property type="protein sequence ID" value="CAL8071780.1"/>
    <property type="molecule type" value="Genomic_DNA"/>
</dbReference>
<dbReference type="InterPro" id="IPR013087">
    <property type="entry name" value="Znf_C2H2_type"/>
</dbReference>
<gene>
    <name evidence="3" type="ORF">ODALV1_LOCUS1875</name>
</gene>
<organism evidence="3 4">
    <name type="scientific">Orchesella dallaii</name>
    <dbReference type="NCBI Taxonomy" id="48710"/>
    <lineage>
        <taxon>Eukaryota</taxon>
        <taxon>Metazoa</taxon>
        <taxon>Ecdysozoa</taxon>
        <taxon>Arthropoda</taxon>
        <taxon>Hexapoda</taxon>
        <taxon>Collembola</taxon>
        <taxon>Entomobryomorpha</taxon>
        <taxon>Entomobryoidea</taxon>
        <taxon>Orchesellidae</taxon>
        <taxon>Orchesellinae</taxon>
        <taxon>Orchesella</taxon>
    </lineage>
</organism>
<dbReference type="InterPro" id="IPR036236">
    <property type="entry name" value="Znf_C2H2_sf"/>
</dbReference>
<dbReference type="SMART" id="SM00355">
    <property type="entry name" value="ZnF_C2H2"/>
    <property type="match status" value="3"/>
</dbReference>
<dbReference type="PANTHER" id="PTHR47325">
    <property type="entry name" value="HISTONE-LYSINE N-METHYLTRANSFERASE SUVR5"/>
    <property type="match status" value="1"/>
</dbReference>
<accession>A0ABP1PU93</accession>
<feature type="compositionally biased region" description="Basic and acidic residues" evidence="1">
    <location>
        <begin position="137"/>
        <end position="149"/>
    </location>
</feature>
<evidence type="ECO:0000313" key="3">
    <source>
        <dbReference type="EMBL" id="CAL8071780.1"/>
    </source>
</evidence>
<dbReference type="Proteomes" id="UP001642540">
    <property type="component" value="Unassembled WGS sequence"/>
</dbReference>
<dbReference type="SUPFAM" id="SSF57667">
    <property type="entry name" value="beta-beta-alpha zinc fingers"/>
    <property type="match status" value="1"/>
</dbReference>